<evidence type="ECO:0000313" key="5">
    <source>
        <dbReference type="EMBL" id="MCE7010069.1"/>
    </source>
</evidence>
<comment type="caution">
    <text evidence="2">The sequence shown here is derived from an EMBL/GenBank/DDBJ whole genome shotgun (WGS) entry which is preliminary data.</text>
</comment>
<feature type="region of interest" description="Disordered" evidence="1">
    <location>
        <begin position="73"/>
        <end position="99"/>
    </location>
</feature>
<evidence type="ECO:0000313" key="4">
    <source>
        <dbReference type="EMBL" id="MCE7007333.1"/>
    </source>
</evidence>
<evidence type="ECO:0000256" key="1">
    <source>
        <dbReference type="SAM" id="MobiDB-lite"/>
    </source>
</evidence>
<keyword evidence="6" id="KW-1185">Reference proteome</keyword>
<name>A0ABS8Z5D8_9PSEU</name>
<accession>A0ABS8Z5D8</accession>
<gene>
    <name evidence="2" type="ORF">LWC34_09820</name>
    <name evidence="3" type="ORF">LWC34_29585</name>
    <name evidence="4" type="ORF">LWC34_31605</name>
    <name evidence="5" type="ORF">LWC34_45785</name>
</gene>
<dbReference type="EMBL" id="JAJVCN010000002">
    <property type="protein sequence ID" value="MCE7007333.1"/>
    <property type="molecule type" value="Genomic_DNA"/>
</dbReference>
<evidence type="ECO:0000313" key="6">
    <source>
        <dbReference type="Proteomes" id="UP001521150"/>
    </source>
</evidence>
<proteinExistence type="predicted"/>
<evidence type="ECO:0000313" key="3">
    <source>
        <dbReference type="EMBL" id="MCE7006950.1"/>
    </source>
</evidence>
<feature type="compositionally biased region" description="Low complexity" evidence="1">
    <location>
        <begin position="73"/>
        <end position="84"/>
    </location>
</feature>
<organism evidence="2 6">
    <name type="scientific">Kibdelosporangium philippinense</name>
    <dbReference type="NCBI Taxonomy" id="211113"/>
    <lineage>
        <taxon>Bacteria</taxon>
        <taxon>Bacillati</taxon>
        <taxon>Actinomycetota</taxon>
        <taxon>Actinomycetes</taxon>
        <taxon>Pseudonocardiales</taxon>
        <taxon>Pseudonocardiaceae</taxon>
        <taxon>Kibdelosporangium</taxon>
    </lineage>
</organism>
<sequence>MTLPAALAALVFTVFSLIACGVIVFGPQRCQCHAGQHPHQFGGMAGQRGRRRGGARFWILLCGNGNLLLRRGPGSHAAAGQHAPAQPPSLAVAGQHRRA</sequence>
<dbReference type="RefSeq" id="WP_233724682.1">
    <property type="nucleotide sequence ID" value="NZ_JAJVCN010000001.1"/>
</dbReference>
<reference evidence="2 6" key="1">
    <citation type="submission" date="2021-12" db="EMBL/GenBank/DDBJ databases">
        <title>Genome sequence of Kibdelosporangium philippinense ATCC 49844.</title>
        <authorList>
            <person name="Fedorov E.A."/>
            <person name="Omeragic M."/>
            <person name="Shalygina K.F."/>
            <person name="Maclea K.S."/>
        </authorList>
    </citation>
    <scope>NUCLEOTIDE SEQUENCE [LARGE SCALE GENOMIC DNA]</scope>
    <source>
        <strain evidence="2 6">ATCC 49844</strain>
    </source>
</reference>
<dbReference type="Proteomes" id="UP001521150">
    <property type="component" value="Unassembled WGS sequence"/>
</dbReference>
<dbReference type="EMBL" id="JAJVCN010000002">
    <property type="protein sequence ID" value="MCE7006950.1"/>
    <property type="molecule type" value="Genomic_DNA"/>
</dbReference>
<dbReference type="EMBL" id="JAJVCN010000004">
    <property type="protein sequence ID" value="MCE7010069.1"/>
    <property type="molecule type" value="Genomic_DNA"/>
</dbReference>
<evidence type="ECO:0000313" key="2">
    <source>
        <dbReference type="EMBL" id="MCE7003124.1"/>
    </source>
</evidence>
<protein>
    <submittedName>
        <fullName evidence="2">Uncharacterized protein</fullName>
    </submittedName>
</protein>
<dbReference type="EMBL" id="JAJVCN010000001">
    <property type="protein sequence ID" value="MCE7003124.1"/>
    <property type="molecule type" value="Genomic_DNA"/>
</dbReference>